<feature type="region of interest" description="Disordered" evidence="1">
    <location>
        <begin position="349"/>
        <end position="368"/>
    </location>
</feature>
<proteinExistence type="predicted"/>
<feature type="compositionally biased region" description="Basic and acidic residues" evidence="1">
    <location>
        <begin position="304"/>
        <end position="325"/>
    </location>
</feature>
<keyword evidence="3" id="KW-1185">Reference proteome</keyword>
<evidence type="ECO:0000256" key="1">
    <source>
        <dbReference type="SAM" id="MobiDB-lite"/>
    </source>
</evidence>
<reference evidence="2" key="1">
    <citation type="submission" date="2021-02" db="EMBL/GenBank/DDBJ databases">
        <authorList>
            <person name="Bekaert M."/>
        </authorList>
    </citation>
    <scope>NUCLEOTIDE SEQUENCE</scope>
    <source>
        <strain evidence="2">IoA-00</strain>
    </source>
</reference>
<evidence type="ECO:0000313" key="3">
    <source>
        <dbReference type="Proteomes" id="UP000675881"/>
    </source>
</evidence>
<dbReference type="EMBL" id="HG994591">
    <property type="protein sequence ID" value="CAF2815661.1"/>
    <property type="molecule type" value="Genomic_DNA"/>
</dbReference>
<accession>A0A7R8CGF2</accession>
<feature type="compositionally biased region" description="Basic residues" evidence="1">
    <location>
        <begin position="51"/>
        <end position="61"/>
    </location>
</feature>
<dbReference type="AlphaFoldDB" id="A0A7R8CGF2"/>
<feature type="region of interest" description="Disordered" evidence="1">
    <location>
        <begin position="304"/>
        <end position="340"/>
    </location>
</feature>
<feature type="region of interest" description="Disordered" evidence="1">
    <location>
        <begin position="215"/>
        <end position="243"/>
    </location>
</feature>
<dbReference type="OrthoDB" id="6407164at2759"/>
<feature type="region of interest" description="Disordered" evidence="1">
    <location>
        <begin position="32"/>
        <end position="89"/>
    </location>
</feature>
<feature type="compositionally biased region" description="Basic residues" evidence="1">
    <location>
        <begin position="222"/>
        <end position="234"/>
    </location>
</feature>
<protein>
    <submittedName>
        <fullName evidence="2">(salmon louse) hypothetical protein</fullName>
    </submittedName>
</protein>
<feature type="compositionally biased region" description="Polar residues" evidence="1">
    <location>
        <begin position="354"/>
        <end position="364"/>
    </location>
</feature>
<sequence>MISKKIKKKVSVILSSSSDDLHILCAVSSEEELKDNRRESDSGNVKEILSFKKKKKRKKRIPASLDSDSDESNSERCIQNLYPPFNQDNKINKKRTLKKNTSIDSSDSDDLKTKHLNKKQITRLTIRMRQLVKRGLKKIESSIEIETSLSRRSTDFKKDKKDSHIKTHTFKTVKTEKGRTELDKKMIKIFGSSEDDEKHNNKIISKDNKNYSETKLSEILSSHKKKKRKEKKHRSVYELSSQRSSIKSENLLKGEFSQSKKDGLLSDINKESHLLIVDKSTSLSSSVSIEKHVELLGKNKKKLSNEDSVLERSEQDELIISKERSTPPTEPDSINNKRSIISVEETDQAGVHATESSTNQNNHEQTNEIETRSAVAGIFDEEIDEAAIAVADLTASEENHNVPSAQRITQQEESNEKFGLVQTNDVKDPSLPYVSPQLSDLKVSEYLIGDKGDWRCINNNSNSDNKSFSLLPKFGDRSKFNECTISSEKLTSELDIGNSKVSVEIGIDKASEIGLNENCASAS</sequence>
<gene>
    <name evidence="2" type="ORF">LSAA_3526</name>
</gene>
<organism evidence="2 3">
    <name type="scientific">Lepeophtheirus salmonis</name>
    <name type="common">Salmon louse</name>
    <name type="synonym">Caligus salmonis</name>
    <dbReference type="NCBI Taxonomy" id="72036"/>
    <lineage>
        <taxon>Eukaryota</taxon>
        <taxon>Metazoa</taxon>
        <taxon>Ecdysozoa</taxon>
        <taxon>Arthropoda</taxon>
        <taxon>Crustacea</taxon>
        <taxon>Multicrustacea</taxon>
        <taxon>Hexanauplia</taxon>
        <taxon>Copepoda</taxon>
        <taxon>Siphonostomatoida</taxon>
        <taxon>Caligidae</taxon>
        <taxon>Lepeophtheirus</taxon>
    </lineage>
</organism>
<dbReference type="Proteomes" id="UP000675881">
    <property type="component" value="Chromosome 12"/>
</dbReference>
<name>A0A7R8CGF2_LEPSM</name>
<evidence type="ECO:0000313" key="2">
    <source>
        <dbReference type="EMBL" id="CAF2815661.1"/>
    </source>
</evidence>